<protein>
    <submittedName>
        <fullName evidence="1">Uncharacterized protein</fullName>
    </submittedName>
</protein>
<reference evidence="1 2" key="1">
    <citation type="journal article" date="2021" name="Elife">
        <title>Chloroplast acquisition without the gene transfer in kleptoplastic sea slugs, Plakobranchus ocellatus.</title>
        <authorList>
            <person name="Maeda T."/>
            <person name="Takahashi S."/>
            <person name="Yoshida T."/>
            <person name="Shimamura S."/>
            <person name="Takaki Y."/>
            <person name="Nagai Y."/>
            <person name="Toyoda A."/>
            <person name="Suzuki Y."/>
            <person name="Arimoto A."/>
            <person name="Ishii H."/>
            <person name="Satoh N."/>
            <person name="Nishiyama T."/>
            <person name="Hasebe M."/>
            <person name="Maruyama T."/>
            <person name="Minagawa J."/>
            <person name="Obokata J."/>
            <person name="Shigenobu S."/>
        </authorList>
    </citation>
    <scope>NUCLEOTIDE SEQUENCE [LARGE SCALE GENOMIC DNA]</scope>
</reference>
<dbReference type="Proteomes" id="UP000735302">
    <property type="component" value="Unassembled WGS sequence"/>
</dbReference>
<sequence length="190" mass="21571">MAHSAVQSWLEKEPFRSLCNLLTGLLCPLLQQYKRICETSRFCSKETKDIYTNLPHEGQSNATSAEYSDVDNKEEDELYTVQGIVPTLELGPSVALNLISELLEPPEQFSDGDRANQNVIQYHIQRKNWQGSGSVAHHRVRTAHKSDPFQAYDCEITLLMPHKTGIRDSSCEALSSPTFEAKDFDRYHIL</sequence>
<keyword evidence="2" id="KW-1185">Reference proteome</keyword>
<dbReference type="EMBL" id="BLXT01002087">
    <property type="protein sequence ID" value="GFN91058.1"/>
    <property type="molecule type" value="Genomic_DNA"/>
</dbReference>
<name>A0AAV3ZAT8_9GAST</name>
<accession>A0AAV3ZAT8</accession>
<evidence type="ECO:0000313" key="1">
    <source>
        <dbReference type="EMBL" id="GFN91058.1"/>
    </source>
</evidence>
<proteinExistence type="predicted"/>
<gene>
    <name evidence="1" type="ORF">PoB_001756400</name>
</gene>
<evidence type="ECO:0000313" key="2">
    <source>
        <dbReference type="Proteomes" id="UP000735302"/>
    </source>
</evidence>
<dbReference type="AlphaFoldDB" id="A0AAV3ZAT8"/>
<organism evidence="1 2">
    <name type="scientific">Plakobranchus ocellatus</name>
    <dbReference type="NCBI Taxonomy" id="259542"/>
    <lineage>
        <taxon>Eukaryota</taxon>
        <taxon>Metazoa</taxon>
        <taxon>Spiralia</taxon>
        <taxon>Lophotrochozoa</taxon>
        <taxon>Mollusca</taxon>
        <taxon>Gastropoda</taxon>
        <taxon>Heterobranchia</taxon>
        <taxon>Euthyneura</taxon>
        <taxon>Panpulmonata</taxon>
        <taxon>Sacoglossa</taxon>
        <taxon>Placobranchoidea</taxon>
        <taxon>Plakobranchidae</taxon>
        <taxon>Plakobranchus</taxon>
    </lineage>
</organism>
<comment type="caution">
    <text evidence="1">The sequence shown here is derived from an EMBL/GenBank/DDBJ whole genome shotgun (WGS) entry which is preliminary data.</text>
</comment>